<gene>
    <name evidence="6" type="ORF">HF838_14450</name>
</gene>
<dbReference type="Pfam" id="PF07940">
    <property type="entry name" value="Hepar_II_III_C"/>
    <property type="match status" value="1"/>
</dbReference>
<sequence>METPAPKLGFYFPHDSVAAARHNIKTFKWAQHRFEELERVCNDFLAQYPVEKIYQCILSMHGQTFAYGISGCPHCRKSFPYSQEIQNRMFAPFPTKQLTCPNCSRTAPDKELPDKGKGFVHNGVAYYPVGMWNFHTAGWLLGGVRDHEGMVTKLTYMYMLTGEQKYARTATAILDAFATIYPGTIGPRDFTPFDSQAEMGRLHLLTSIVYRIKVFLAQNYDWLYHFEDMDSPSPALALFGNPGTIRDNIESMLHDYMLTEPGGPVYNLADGNLTELHNHEADGVRAMLAVGLVTDKKEYCDWGIQATDAFLANAVGRDGMYFEGSYGYSMFTITVFLDMALLSMRAASEKQLSEFHPFAGERFFRFAVQNPMEMLCQGHLPSYGDWGADRVCGQKPDVKTLTDTYRAALHFYHFSPVSSIRKEASDWLDRLYPIVCEQLGNKGIDLFLQHPPLTQSHSFSLPKEVTIAGQSGIGILRDANETTALMRIGANHTHAHDDVLGLNYYAYGKEISADLGYSVYGSNSHFGWATKSIAHNTVVANEDKNMKKGQLYKPFAGGEFTFLYRSSTVIAYEGKAPALYGLDAYQRMIALVPLPDRSSYLIDFFHIRGAKTCDYSFRAFHEESELTLEGIQKTHKTKNSWTLAGIGGGAKFYFDQPGKSFGERLTTGETFSPLLAGEKAQYWTPVPNNGYGFIYDTCEYTPQLACIKAHWQSAQGYELTWYGLLDADDRIITGQCPNLEGREHHPLLVIRSHRHVKQYAALIHTTKKQSPLRVTHLQRLPVRGGETIAFAAEVGEEWIDFWAYSPTEQTMLVRTRFGEWRVEGRCGFVRTDRTGKILIHACIRATSMTFQGIKMTGKKSIWFPIKAIDHKKRVIRLDPHLIPDDADFIRIAPSPDAPAALYTVKEAYSRKDSATVMLRDSISLSKGIVASCEKGLLLTQYPLPLGAAFRGKLIQGESGGRGLVEEVSDLKSIRVHILAPFSPGEVFNITDIAEGYWAQWL</sequence>
<evidence type="ECO:0000256" key="4">
    <source>
        <dbReference type="ARBA" id="ARBA00023239"/>
    </source>
</evidence>
<evidence type="ECO:0000259" key="5">
    <source>
        <dbReference type="Pfam" id="PF07940"/>
    </source>
</evidence>
<dbReference type="InterPro" id="IPR008929">
    <property type="entry name" value="Chondroitin_lyas"/>
</dbReference>
<dbReference type="EMBL" id="JABAGO010000028">
    <property type="protein sequence ID" value="NME99455.1"/>
    <property type="molecule type" value="Genomic_DNA"/>
</dbReference>
<dbReference type="RefSeq" id="WP_168975619.1">
    <property type="nucleotide sequence ID" value="NZ_JABAGO010000028.1"/>
</dbReference>
<comment type="caution">
    <text evidence="6">The sequence shown here is derived from an EMBL/GenBank/DDBJ whole genome shotgun (WGS) entry which is preliminary data.</text>
</comment>
<dbReference type="InterPro" id="IPR012480">
    <property type="entry name" value="Hepar_II_III_C"/>
</dbReference>
<proteinExistence type="predicted"/>
<name>A0A848CV76_ANEAE</name>
<reference evidence="6 7" key="1">
    <citation type="submission" date="2020-04" db="EMBL/GenBank/DDBJ databases">
        <authorList>
            <person name="Hitch T.C.A."/>
            <person name="Wylensek D."/>
            <person name="Clavel T."/>
        </authorList>
    </citation>
    <scope>NUCLEOTIDE SEQUENCE [LARGE SCALE GENOMIC DNA]</scope>
    <source>
        <strain evidence="6 7">WB01_D5_05</strain>
    </source>
</reference>
<keyword evidence="2" id="KW-0732">Signal</keyword>
<protein>
    <recommendedName>
        <fullName evidence="5">Heparinase II/III-like C-terminal domain-containing protein</fullName>
    </recommendedName>
</protein>
<dbReference type="AlphaFoldDB" id="A0A848CV76"/>
<evidence type="ECO:0000256" key="1">
    <source>
        <dbReference type="ARBA" id="ARBA00004418"/>
    </source>
</evidence>
<dbReference type="GO" id="GO:0016829">
    <property type="term" value="F:lyase activity"/>
    <property type="evidence" value="ECO:0007669"/>
    <property type="project" value="UniProtKB-KW"/>
</dbReference>
<dbReference type="Proteomes" id="UP000561326">
    <property type="component" value="Unassembled WGS sequence"/>
</dbReference>
<keyword evidence="3" id="KW-0574">Periplasm</keyword>
<dbReference type="Gene3D" id="1.50.10.100">
    <property type="entry name" value="Chondroitin AC/alginate lyase"/>
    <property type="match status" value="1"/>
</dbReference>
<evidence type="ECO:0000256" key="2">
    <source>
        <dbReference type="ARBA" id="ARBA00022729"/>
    </source>
</evidence>
<keyword evidence="4" id="KW-0456">Lyase</keyword>
<feature type="domain" description="Heparinase II/III-like C-terminal" evidence="5">
    <location>
        <begin position="468"/>
        <end position="546"/>
    </location>
</feature>
<evidence type="ECO:0000313" key="7">
    <source>
        <dbReference type="Proteomes" id="UP000561326"/>
    </source>
</evidence>
<organism evidence="6 7">
    <name type="scientific">Aneurinibacillus aneurinilyticus</name>
    <name type="common">Bacillus aneurinolyticus</name>
    <dbReference type="NCBI Taxonomy" id="1391"/>
    <lineage>
        <taxon>Bacteria</taxon>
        <taxon>Bacillati</taxon>
        <taxon>Bacillota</taxon>
        <taxon>Bacilli</taxon>
        <taxon>Bacillales</taxon>
        <taxon>Paenibacillaceae</taxon>
        <taxon>Aneurinibacillus group</taxon>
        <taxon>Aneurinibacillus</taxon>
    </lineage>
</organism>
<accession>A0A848CV76</accession>
<comment type="subcellular location">
    <subcellularLocation>
        <location evidence="1">Periplasm</location>
    </subcellularLocation>
</comment>
<evidence type="ECO:0000256" key="3">
    <source>
        <dbReference type="ARBA" id="ARBA00022764"/>
    </source>
</evidence>
<dbReference type="PANTHER" id="PTHR39210">
    <property type="entry name" value="HEPARIN-SULFATE LYASE"/>
    <property type="match status" value="1"/>
</dbReference>
<dbReference type="Gene3D" id="2.70.98.70">
    <property type="match status" value="1"/>
</dbReference>
<dbReference type="SUPFAM" id="SSF48230">
    <property type="entry name" value="Chondroitin AC/alginate lyase"/>
    <property type="match status" value="1"/>
</dbReference>
<dbReference type="PANTHER" id="PTHR39210:SF1">
    <property type="entry name" value="HEPARIN-SULFATE LYASE"/>
    <property type="match status" value="1"/>
</dbReference>
<evidence type="ECO:0000313" key="6">
    <source>
        <dbReference type="EMBL" id="NME99455.1"/>
    </source>
</evidence>
<dbReference type="GO" id="GO:0042597">
    <property type="term" value="C:periplasmic space"/>
    <property type="evidence" value="ECO:0007669"/>
    <property type="project" value="UniProtKB-SubCell"/>
</dbReference>